<dbReference type="GO" id="GO:0000978">
    <property type="term" value="F:RNA polymerase II cis-regulatory region sequence-specific DNA binding"/>
    <property type="evidence" value="ECO:0007669"/>
    <property type="project" value="TreeGrafter"/>
</dbReference>
<feature type="DNA-binding region" description="HMG box" evidence="3">
    <location>
        <begin position="11"/>
        <end position="81"/>
    </location>
</feature>
<evidence type="ECO:0000256" key="3">
    <source>
        <dbReference type="PROSITE-ProRule" id="PRU00267"/>
    </source>
</evidence>
<dbReference type="HOGENOM" id="CLU_082854_6_3_1"/>
<dbReference type="CDD" id="cd01389">
    <property type="entry name" value="HMG-box_ROX1-like"/>
    <property type="match status" value="1"/>
</dbReference>
<dbReference type="EMBL" id="KB445794">
    <property type="protein sequence ID" value="EMD39098.1"/>
    <property type="molecule type" value="Genomic_DNA"/>
</dbReference>
<name>M2QPV5_CERS8</name>
<dbReference type="STRING" id="914234.M2QPV5"/>
<dbReference type="PANTHER" id="PTHR10270:SF161">
    <property type="entry name" value="SEX-DETERMINING REGION Y PROTEIN"/>
    <property type="match status" value="1"/>
</dbReference>
<dbReference type="SUPFAM" id="SSF47095">
    <property type="entry name" value="HMG-box"/>
    <property type="match status" value="1"/>
</dbReference>
<dbReference type="InterPro" id="IPR009071">
    <property type="entry name" value="HMG_box_dom"/>
</dbReference>
<evidence type="ECO:0000259" key="4">
    <source>
        <dbReference type="PROSITE" id="PS50118"/>
    </source>
</evidence>
<protein>
    <recommendedName>
        <fullName evidence="4">HMG box domain-containing protein</fullName>
    </recommendedName>
</protein>
<dbReference type="OrthoDB" id="6247875at2759"/>
<keyword evidence="1 3" id="KW-0238">DNA-binding</keyword>
<keyword evidence="3" id="KW-0539">Nucleus</keyword>
<gene>
    <name evidence="5" type="ORF">CERSUDRAFT_47040</name>
</gene>
<accession>M2QPV5</accession>
<dbReference type="InterPro" id="IPR036910">
    <property type="entry name" value="HMG_box_dom_sf"/>
</dbReference>
<organism evidence="5 6">
    <name type="scientific">Ceriporiopsis subvermispora (strain B)</name>
    <name type="common">White-rot fungus</name>
    <name type="synonym">Gelatoporia subvermispora</name>
    <dbReference type="NCBI Taxonomy" id="914234"/>
    <lineage>
        <taxon>Eukaryota</taxon>
        <taxon>Fungi</taxon>
        <taxon>Dikarya</taxon>
        <taxon>Basidiomycota</taxon>
        <taxon>Agaricomycotina</taxon>
        <taxon>Agaricomycetes</taxon>
        <taxon>Polyporales</taxon>
        <taxon>Gelatoporiaceae</taxon>
        <taxon>Gelatoporia</taxon>
    </lineage>
</organism>
<dbReference type="GO" id="GO:0030154">
    <property type="term" value="P:cell differentiation"/>
    <property type="evidence" value="ECO:0007669"/>
    <property type="project" value="TreeGrafter"/>
</dbReference>
<dbReference type="InterPro" id="IPR050140">
    <property type="entry name" value="SRY-related_HMG-box_TF-like"/>
</dbReference>
<dbReference type="SMART" id="SM00398">
    <property type="entry name" value="HMG"/>
    <property type="match status" value="1"/>
</dbReference>
<dbReference type="PANTHER" id="PTHR10270">
    <property type="entry name" value="SOX TRANSCRIPTION FACTOR"/>
    <property type="match status" value="1"/>
</dbReference>
<evidence type="ECO:0000313" key="5">
    <source>
        <dbReference type="EMBL" id="EMD39098.1"/>
    </source>
</evidence>
<evidence type="ECO:0000256" key="1">
    <source>
        <dbReference type="ARBA" id="ARBA00023125"/>
    </source>
</evidence>
<feature type="domain" description="HMG box" evidence="4">
    <location>
        <begin position="11"/>
        <end position="81"/>
    </location>
</feature>
<dbReference type="Pfam" id="PF00505">
    <property type="entry name" value="HMG_box"/>
    <property type="match status" value="1"/>
</dbReference>
<evidence type="ECO:0000313" key="6">
    <source>
        <dbReference type="Proteomes" id="UP000016930"/>
    </source>
</evidence>
<proteinExistence type="predicted"/>
<dbReference type="Gene3D" id="1.10.30.10">
    <property type="entry name" value="High mobility group box domain"/>
    <property type="match status" value="1"/>
</dbReference>
<feature type="non-terminal residue" evidence="5">
    <location>
        <position position="82"/>
    </location>
</feature>
<dbReference type="AlphaFoldDB" id="M2QPV5"/>
<evidence type="ECO:0000256" key="2">
    <source>
        <dbReference type="ARBA" id="ARBA00023163"/>
    </source>
</evidence>
<keyword evidence="2" id="KW-0804">Transcription</keyword>
<dbReference type="PROSITE" id="PS50118">
    <property type="entry name" value="HMG_BOX_2"/>
    <property type="match status" value="1"/>
</dbReference>
<sequence length="82" mass="9555">MRGSGTKEERVKKPSNAFMIYRSEKVSEIVEAQPESRKEQTKLSKAIGEMWRQESDEVKATFIARATVEKHEFELANPDYKY</sequence>
<keyword evidence="6" id="KW-1185">Reference proteome</keyword>
<reference evidence="5 6" key="1">
    <citation type="journal article" date="2012" name="Proc. Natl. Acad. Sci. U.S.A.">
        <title>Comparative genomics of Ceriporiopsis subvermispora and Phanerochaete chrysosporium provide insight into selective ligninolysis.</title>
        <authorList>
            <person name="Fernandez-Fueyo E."/>
            <person name="Ruiz-Duenas F.J."/>
            <person name="Ferreira P."/>
            <person name="Floudas D."/>
            <person name="Hibbett D.S."/>
            <person name="Canessa P."/>
            <person name="Larrondo L.F."/>
            <person name="James T.Y."/>
            <person name="Seelenfreund D."/>
            <person name="Lobos S."/>
            <person name="Polanco R."/>
            <person name="Tello M."/>
            <person name="Honda Y."/>
            <person name="Watanabe T."/>
            <person name="Watanabe T."/>
            <person name="Ryu J.S."/>
            <person name="Kubicek C.P."/>
            <person name="Schmoll M."/>
            <person name="Gaskell J."/>
            <person name="Hammel K.E."/>
            <person name="St John F.J."/>
            <person name="Vanden Wymelenberg A."/>
            <person name="Sabat G."/>
            <person name="Splinter BonDurant S."/>
            <person name="Syed K."/>
            <person name="Yadav J.S."/>
            <person name="Doddapaneni H."/>
            <person name="Subramanian V."/>
            <person name="Lavin J.L."/>
            <person name="Oguiza J.A."/>
            <person name="Perez G."/>
            <person name="Pisabarro A.G."/>
            <person name="Ramirez L."/>
            <person name="Santoyo F."/>
            <person name="Master E."/>
            <person name="Coutinho P.M."/>
            <person name="Henrissat B."/>
            <person name="Lombard V."/>
            <person name="Magnuson J.K."/>
            <person name="Kuees U."/>
            <person name="Hori C."/>
            <person name="Igarashi K."/>
            <person name="Samejima M."/>
            <person name="Held B.W."/>
            <person name="Barry K.W."/>
            <person name="LaButti K.M."/>
            <person name="Lapidus A."/>
            <person name="Lindquist E.A."/>
            <person name="Lucas S.M."/>
            <person name="Riley R."/>
            <person name="Salamov A.A."/>
            <person name="Hoffmeister D."/>
            <person name="Schwenk D."/>
            <person name="Hadar Y."/>
            <person name="Yarden O."/>
            <person name="de Vries R.P."/>
            <person name="Wiebenga A."/>
            <person name="Stenlid J."/>
            <person name="Eastwood D."/>
            <person name="Grigoriev I.V."/>
            <person name="Berka R.M."/>
            <person name="Blanchette R.A."/>
            <person name="Kersten P."/>
            <person name="Martinez A.T."/>
            <person name="Vicuna R."/>
            <person name="Cullen D."/>
        </authorList>
    </citation>
    <scope>NUCLEOTIDE SEQUENCE [LARGE SCALE GENOMIC DNA]</scope>
    <source>
        <strain evidence="5 6">B</strain>
    </source>
</reference>
<dbReference type="Proteomes" id="UP000016930">
    <property type="component" value="Unassembled WGS sequence"/>
</dbReference>
<dbReference type="GO" id="GO:0005634">
    <property type="term" value="C:nucleus"/>
    <property type="evidence" value="ECO:0007669"/>
    <property type="project" value="UniProtKB-UniRule"/>
</dbReference>
<dbReference type="GO" id="GO:0001228">
    <property type="term" value="F:DNA-binding transcription activator activity, RNA polymerase II-specific"/>
    <property type="evidence" value="ECO:0007669"/>
    <property type="project" value="TreeGrafter"/>
</dbReference>